<dbReference type="InterPro" id="IPR046256">
    <property type="entry name" value="DUF6289"/>
</dbReference>
<proteinExistence type="predicted"/>
<dbReference type="Proteomes" id="UP000377595">
    <property type="component" value="Unassembled WGS sequence"/>
</dbReference>
<gene>
    <name evidence="2" type="ORF">Aple_072420</name>
</gene>
<feature type="chain" id="PRO_5024318170" evidence="1">
    <location>
        <begin position="34"/>
        <end position="88"/>
    </location>
</feature>
<accession>A0A5M3XY18</accession>
<reference evidence="2 3" key="1">
    <citation type="submission" date="2019-10" db="EMBL/GenBank/DDBJ databases">
        <title>Whole genome shotgun sequence of Acrocarpospora pleiomorpha NBRC 16267.</title>
        <authorList>
            <person name="Ichikawa N."/>
            <person name="Kimura A."/>
            <person name="Kitahashi Y."/>
            <person name="Komaki H."/>
            <person name="Oguchi A."/>
        </authorList>
    </citation>
    <scope>NUCLEOTIDE SEQUENCE [LARGE SCALE GENOMIC DNA]</scope>
    <source>
        <strain evidence="2 3">NBRC 16267</strain>
    </source>
</reference>
<dbReference type="EMBL" id="BLAF01000051">
    <property type="protein sequence ID" value="GES24343.1"/>
    <property type="molecule type" value="Genomic_DNA"/>
</dbReference>
<sequence length="88" mass="8981">MKFNRGPIATSLAAGTTALGALAVVFTSTPAQAIPTLPTPSPQVLNVYSFYDSPNGKLVGQRWNGCGDAPGSWGIQTSHGGYNTAPCG</sequence>
<dbReference type="OrthoDB" id="3544015at2"/>
<evidence type="ECO:0000313" key="2">
    <source>
        <dbReference type="EMBL" id="GES24343.1"/>
    </source>
</evidence>
<dbReference type="Pfam" id="PF19806">
    <property type="entry name" value="DUF6289"/>
    <property type="match status" value="1"/>
</dbReference>
<organism evidence="2 3">
    <name type="scientific">Acrocarpospora pleiomorpha</name>
    <dbReference type="NCBI Taxonomy" id="90975"/>
    <lineage>
        <taxon>Bacteria</taxon>
        <taxon>Bacillati</taxon>
        <taxon>Actinomycetota</taxon>
        <taxon>Actinomycetes</taxon>
        <taxon>Streptosporangiales</taxon>
        <taxon>Streptosporangiaceae</taxon>
        <taxon>Acrocarpospora</taxon>
    </lineage>
</organism>
<feature type="signal peptide" evidence="1">
    <location>
        <begin position="1"/>
        <end position="33"/>
    </location>
</feature>
<comment type="caution">
    <text evidence="2">The sequence shown here is derived from an EMBL/GenBank/DDBJ whole genome shotgun (WGS) entry which is preliminary data.</text>
</comment>
<dbReference type="RefSeq" id="WP_155349194.1">
    <property type="nucleotide sequence ID" value="NZ_BAAAHM010000041.1"/>
</dbReference>
<name>A0A5M3XY18_9ACTN</name>
<evidence type="ECO:0000256" key="1">
    <source>
        <dbReference type="SAM" id="SignalP"/>
    </source>
</evidence>
<protein>
    <submittedName>
        <fullName evidence="2">Uncharacterized protein</fullName>
    </submittedName>
</protein>
<dbReference type="AlphaFoldDB" id="A0A5M3XY18"/>
<evidence type="ECO:0000313" key="3">
    <source>
        <dbReference type="Proteomes" id="UP000377595"/>
    </source>
</evidence>
<keyword evidence="3" id="KW-1185">Reference proteome</keyword>
<keyword evidence="1" id="KW-0732">Signal</keyword>